<organism evidence="1 2">
    <name type="scientific">Lignipirellula cremea</name>
    <dbReference type="NCBI Taxonomy" id="2528010"/>
    <lineage>
        <taxon>Bacteria</taxon>
        <taxon>Pseudomonadati</taxon>
        <taxon>Planctomycetota</taxon>
        <taxon>Planctomycetia</taxon>
        <taxon>Pirellulales</taxon>
        <taxon>Pirellulaceae</taxon>
        <taxon>Lignipirellula</taxon>
    </lineage>
</organism>
<reference evidence="1 2" key="1">
    <citation type="submission" date="2019-02" db="EMBL/GenBank/DDBJ databases">
        <title>Deep-cultivation of Planctomycetes and their phenomic and genomic characterization uncovers novel biology.</title>
        <authorList>
            <person name="Wiegand S."/>
            <person name="Jogler M."/>
            <person name="Boedeker C."/>
            <person name="Pinto D."/>
            <person name="Vollmers J."/>
            <person name="Rivas-Marin E."/>
            <person name="Kohn T."/>
            <person name="Peeters S.H."/>
            <person name="Heuer A."/>
            <person name="Rast P."/>
            <person name="Oberbeckmann S."/>
            <person name="Bunk B."/>
            <person name="Jeske O."/>
            <person name="Meyerdierks A."/>
            <person name="Storesund J.E."/>
            <person name="Kallscheuer N."/>
            <person name="Luecker S."/>
            <person name="Lage O.M."/>
            <person name="Pohl T."/>
            <person name="Merkel B.J."/>
            <person name="Hornburger P."/>
            <person name="Mueller R.-W."/>
            <person name="Bruemmer F."/>
            <person name="Labrenz M."/>
            <person name="Spormann A.M."/>
            <person name="Op den Camp H."/>
            <person name="Overmann J."/>
            <person name="Amann R."/>
            <person name="Jetten M.S.M."/>
            <person name="Mascher T."/>
            <person name="Medema M.H."/>
            <person name="Devos D.P."/>
            <person name="Kaster A.-K."/>
            <person name="Ovreas L."/>
            <person name="Rohde M."/>
            <person name="Galperin M.Y."/>
            <person name="Jogler C."/>
        </authorList>
    </citation>
    <scope>NUCLEOTIDE SEQUENCE [LARGE SCALE GENOMIC DNA]</scope>
    <source>
        <strain evidence="1 2">Pla85_3_4</strain>
    </source>
</reference>
<gene>
    <name evidence="1" type="ORF">Pla8534_64350</name>
</gene>
<proteinExistence type="predicted"/>
<dbReference type="Proteomes" id="UP000317648">
    <property type="component" value="Chromosome"/>
</dbReference>
<sequence length="101" mass="11593">MRVRKRDKMDGETAISFAIECFQQFHSRDSCPEWLSRCTTIGYFWDENDNYIVSFSVTPKATNDGVSYFKVSVDPATSETRVLLDSKLSQYAGEDLQGYLK</sequence>
<dbReference type="KEGG" id="lcre:Pla8534_64350"/>
<dbReference type="EMBL" id="CP036433">
    <property type="protein sequence ID" value="QDU98565.1"/>
    <property type="molecule type" value="Genomic_DNA"/>
</dbReference>
<accession>A0A518E397</accession>
<dbReference type="AlphaFoldDB" id="A0A518E397"/>
<name>A0A518E397_9BACT</name>
<evidence type="ECO:0000313" key="1">
    <source>
        <dbReference type="EMBL" id="QDU98565.1"/>
    </source>
</evidence>
<evidence type="ECO:0000313" key="2">
    <source>
        <dbReference type="Proteomes" id="UP000317648"/>
    </source>
</evidence>
<protein>
    <submittedName>
        <fullName evidence="1">Uncharacterized protein</fullName>
    </submittedName>
</protein>
<keyword evidence="2" id="KW-1185">Reference proteome</keyword>